<dbReference type="Pfam" id="PF02481">
    <property type="entry name" value="DNA_processg_A"/>
    <property type="match status" value="1"/>
</dbReference>
<dbReference type="InterPro" id="IPR041614">
    <property type="entry name" value="DprA_WH"/>
</dbReference>
<dbReference type="Gene3D" id="1.10.10.10">
    <property type="entry name" value="Winged helix-like DNA-binding domain superfamily/Winged helix DNA-binding domain"/>
    <property type="match status" value="1"/>
</dbReference>
<dbReference type="GO" id="GO:0009294">
    <property type="term" value="P:DNA-mediated transformation"/>
    <property type="evidence" value="ECO:0007669"/>
    <property type="project" value="InterPro"/>
</dbReference>
<feature type="domain" description="Smf/DprA SLOG" evidence="2">
    <location>
        <begin position="79"/>
        <end position="288"/>
    </location>
</feature>
<dbReference type="PANTHER" id="PTHR43022">
    <property type="entry name" value="PROTEIN SMF"/>
    <property type="match status" value="1"/>
</dbReference>
<dbReference type="AlphaFoldDB" id="A0A0G0Q3S4"/>
<dbReference type="InterPro" id="IPR010994">
    <property type="entry name" value="RuvA_2-like"/>
</dbReference>
<accession>A0A0G0Q3S4</accession>
<dbReference type="InterPro" id="IPR057666">
    <property type="entry name" value="DrpA_SLOG"/>
</dbReference>
<evidence type="ECO:0000313" key="4">
    <source>
        <dbReference type="EMBL" id="KKR05070.1"/>
    </source>
</evidence>
<dbReference type="InterPro" id="IPR003488">
    <property type="entry name" value="DprA"/>
</dbReference>
<dbReference type="Proteomes" id="UP000033935">
    <property type="component" value="Unassembled WGS sequence"/>
</dbReference>
<dbReference type="NCBIfam" id="TIGR00732">
    <property type="entry name" value="dprA"/>
    <property type="match status" value="1"/>
</dbReference>
<evidence type="ECO:0000313" key="5">
    <source>
        <dbReference type="Proteomes" id="UP000033935"/>
    </source>
</evidence>
<dbReference type="EMBL" id="LBWG01000001">
    <property type="protein sequence ID" value="KKR05070.1"/>
    <property type="molecule type" value="Genomic_DNA"/>
</dbReference>
<name>A0A0G0Q3S4_9BACT</name>
<protein>
    <submittedName>
        <fullName evidence="4">Protecting protein DprA protein</fullName>
    </submittedName>
</protein>
<comment type="caution">
    <text evidence="4">The sequence shown here is derived from an EMBL/GenBank/DDBJ whole genome shotgun (WGS) entry which is preliminary data.</text>
</comment>
<evidence type="ECO:0000259" key="3">
    <source>
        <dbReference type="Pfam" id="PF17782"/>
    </source>
</evidence>
<comment type="similarity">
    <text evidence="1">Belongs to the DprA/Smf family.</text>
</comment>
<evidence type="ECO:0000256" key="1">
    <source>
        <dbReference type="ARBA" id="ARBA00006525"/>
    </source>
</evidence>
<dbReference type="PATRIC" id="fig|1618995.3.peg.31"/>
<dbReference type="InterPro" id="IPR036388">
    <property type="entry name" value="WH-like_DNA-bd_sf"/>
</dbReference>
<dbReference type="Pfam" id="PF17782">
    <property type="entry name" value="WHD_DprA"/>
    <property type="match status" value="1"/>
</dbReference>
<proteinExistence type="inferred from homology"/>
<dbReference type="PANTHER" id="PTHR43022:SF1">
    <property type="entry name" value="PROTEIN SMF"/>
    <property type="match status" value="1"/>
</dbReference>
<gene>
    <name evidence="4" type="ORF">UT30_C0001G0029</name>
</gene>
<dbReference type="SUPFAM" id="SSF102405">
    <property type="entry name" value="MCP/YpsA-like"/>
    <property type="match status" value="1"/>
</dbReference>
<dbReference type="Gene3D" id="3.40.50.450">
    <property type="match status" value="1"/>
</dbReference>
<organism evidence="4 5">
    <name type="scientific">Candidatus Uhrbacteria bacterium GW2011_GWF2_39_13</name>
    <dbReference type="NCBI Taxonomy" id="1618995"/>
    <lineage>
        <taxon>Bacteria</taxon>
        <taxon>Candidatus Uhriibacteriota</taxon>
    </lineage>
</organism>
<dbReference type="SUPFAM" id="SSF47781">
    <property type="entry name" value="RuvA domain 2-like"/>
    <property type="match status" value="1"/>
</dbReference>
<sequence length="361" mass="39480">MNKDDRMYWVALTMFRPFGAVRLAKLMHRFPTMEQAFHASTNQLQEAGIEPELANRFIQERTHIDPETLFQQLINHDVQVITLKEERYPPLLKEIYDPPAVLFIRGSLPDPGKKYLAVVGSRKASTYGQRVTEDLITPIARAGVVIVSGLAYGIDASAHDATLRAQGCTVAVLGSGVDQDSIYPSRHRALASGIVSSGGALISEFPPGTPPLKQHFPIRNRVIAGLCHGTLVIEATLKSGSLITARSALESNREVYAVPGPIYSPLSEGPNNLIKTGAIPVTCPEDIFGIQNVSTPLKPLYQPTNEKEAAVFSHLSSQPIHLDELVRSTVLPTQTVISTITLLEIKGVVRHEGGYFYTRIS</sequence>
<feature type="domain" description="DprA winged helix" evidence="3">
    <location>
        <begin position="298"/>
        <end position="354"/>
    </location>
</feature>
<reference evidence="4 5" key="1">
    <citation type="journal article" date="2015" name="Nature">
        <title>rRNA introns, odd ribosomes, and small enigmatic genomes across a large radiation of phyla.</title>
        <authorList>
            <person name="Brown C.T."/>
            <person name="Hug L.A."/>
            <person name="Thomas B.C."/>
            <person name="Sharon I."/>
            <person name="Castelle C.J."/>
            <person name="Singh A."/>
            <person name="Wilkins M.J."/>
            <person name="Williams K.H."/>
            <person name="Banfield J.F."/>
        </authorList>
    </citation>
    <scope>NUCLEOTIDE SEQUENCE [LARGE SCALE GENOMIC DNA]</scope>
</reference>
<evidence type="ECO:0000259" key="2">
    <source>
        <dbReference type="Pfam" id="PF02481"/>
    </source>
</evidence>